<name>A0ABU7U0W0_9PROT</name>
<organism evidence="2 3">
    <name type="scientific">Sorlinia euscelidii</name>
    <dbReference type="NCBI Taxonomy" id="3081148"/>
    <lineage>
        <taxon>Bacteria</taxon>
        <taxon>Pseudomonadati</taxon>
        <taxon>Pseudomonadota</taxon>
        <taxon>Alphaproteobacteria</taxon>
        <taxon>Acetobacterales</taxon>
        <taxon>Acetobacteraceae</taxon>
        <taxon>Sorlinia</taxon>
    </lineage>
</organism>
<feature type="transmembrane region" description="Helical" evidence="1">
    <location>
        <begin position="6"/>
        <end position="29"/>
    </location>
</feature>
<protein>
    <submittedName>
        <fullName evidence="2">Uncharacterized protein</fullName>
    </submittedName>
</protein>
<gene>
    <name evidence="2" type="ORF">DOFOFD_01485</name>
</gene>
<dbReference type="EMBL" id="JAWJZY010000001">
    <property type="protein sequence ID" value="MEE8657686.1"/>
    <property type="molecule type" value="Genomic_DNA"/>
</dbReference>
<dbReference type="RefSeq" id="WP_394818697.1">
    <property type="nucleotide sequence ID" value="NZ_JAWJZY010000001.1"/>
</dbReference>
<keyword evidence="1" id="KW-0472">Membrane</keyword>
<sequence>MISGIGNIIGIIKHAIVALGVAILGWLVWQTSRKKQADATAKQTVKQAEAQAAHDAAVIDTQDRMAQAEAEKPVSDDALMARLDAGTM</sequence>
<keyword evidence="1" id="KW-1133">Transmembrane helix</keyword>
<evidence type="ECO:0000313" key="2">
    <source>
        <dbReference type="EMBL" id="MEE8657686.1"/>
    </source>
</evidence>
<keyword evidence="1" id="KW-0812">Transmembrane</keyword>
<dbReference type="Proteomes" id="UP001312908">
    <property type="component" value="Unassembled WGS sequence"/>
</dbReference>
<accession>A0ABU7U0W0</accession>
<evidence type="ECO:0000313" key="3">
    <source>
        <dbReference type="Proteomes" id="UP001312908"/>
    </source>
</evidence>
<keyword evidence="3" id="KW-1185">Reference proteome</keyword>
<evidence type="ECO:0000256" key="1">
    <source>
        <dbReference type="SAM" id="Phobius"/>
    </source>
</evidence>
<reference evidence="2 3" key="1">
    <citation type="submission" date="2023-10" db="EMBL/GenBank/DDBJ databases">
        <title>Sorlinia euscelidii gen. nov., sp. nov., an acetic acid bacteria isolated from the gut of Euscelidius variegatus emitter.</title>
        <authorList>
            <person name="Michoud G."/>
            <person name="Marasco R."/>
            <person name="Seferji K."/>
            <person name="Gonella E."/>
            <person name="Garuglieri E."/>
            <person name="Alma A."/>
            <person name="Mapelli F."/>
            <person name="Borin S."/>
            <person name="Daffonchio D."/>
            <person name="Crotti E."/>
        </authorList>
    </citation>
    <scope>NUCLEOTIDE SEQUENCE [LARGE SCALE GENOMIC DNA]</scope>
    <source>
        <strain evidence="2 3">EV16P</strain>
    </source>
</reference>
<comment type="caution">
    <text evidence="2">The sequence shown here is derived from an EMBL/GenBank/DDBJ whole genome shotgun (WGS) entry which is preliminary data.</text>
</comment>
<proteinExistence type="predicted"/>